<dbReference type="SMART" id="SM00342">
    <property type="entry name" value="HTH_ARAC"/>
    <property type="match status" value="1"/>
</dbReference>
<dbReference type="RefSeq" id="WP_012199938.1">
    <property type="nucleotide sequence ID" value="NC_010001.1"/>
</dbReference>
<dbReference type="STRING" id="357809.Cphy_1915"/>
<feature type="transmembrane region" description="Helical" evidence="5">
    <location>
        <begin position="311"/>
        <end position="330"/>
    </location>
</feature>
<feature type="domain" description="HTH araC/xylS-type" evidence="6">
    <location>
        <begin position="675"/>
        <end position="773"/>
    </location>
</feature>
<evidence type="ECO:0000259" key="6">
    <source>
        <dbReference type="PROSITE" id="PS01124"/>
    </source>
</evidence>
<dbReference type="Gene3D" id="3.30.450.20">
    <property type="entry name" value="PAS domain"/>
    <property type="match status" value="1"/>
</dbReference>
<evidence type="ECO:0000256" key="4">
    <source>
        <dbReference type="SAM" id="Coils"/>
    </source>
</evidence>
<dbReference type="AlphaFoldDB" id="A9KHJ9"/>
<reference evidence="8" key="1">
    <citation type="submission" date="2007-11" db="EMBL/GenBank/DDBJ databases">
        <title>Complete genome sequence of Clostridium phytofermentans ISDg.</title>
        <authorList>
            <person name="Leschine S.B."/>
            <person name="Warnick T.A."/>
            <person name="Blanchard J.L."/>
            <person name="Schnell D.J."/>
            <person name="Petit E.L."/>
            <person name="LaTouf W.G."/>
            <person name="Copeland A."/>
            <person name="Lucas S."/>
            <person name="Lapidus A."/>
            <person name="Barry K."/>
            <person name="Glavina del Rio T."/>
            <person name="Dalin E."/>
            <person name="Tice H."/>
            <person name="Pitluck S."/>
            <person name="Kiss H."/>
            <person name="Brettin T."/>
            <person name="Bruce D."/>
            <person name="Detter J.C."/>
            <person name="Han C."/>
            <person name="Kuske C."/>
            <person name="Schmutz J."/>
            <person name="Larimer F."/>
            <person name="Land M."/>
            <person name="Hauser L."/>
            <person name="Kyrpides N."/>
            <person name="Kim E.A."/>
            <person name="Richardson P."/>
        </authorList>
    </citation>
    <scope>NUCLEOTIDE SEQUENCE [LARGE SCALE GENOMIC DNA]</scope>
    <source>
        <strain evidence="8">ATCC 700394 / DSM 18823 / ISDg</strain>
    </source>
</reference>
<dbReference type="PANTHER" id="PTHR43280:SF2">
    <property type="entry name" value="HTH-TYPE TRANSCRIPTIONAL REGULATOR EXSA"/>
    <property type="match status" value="1"/>
</dbReference>
<dbReference type="OrthoDB" id="1975037at2"/>
<dbReference type="Pfam" id="PF12833">
    <property type="entry name" value="HTH_18"/>
    <property type="match status" value="1"/>
</dbReference>
<dbReference type="InterPro" id="IPR009057">
    <property type="entry name" value="Homeodomain-like_sf"/>
</dbReference>
<feature type="coiled-coil region" evidence="4">
    <location>
        <begin position="363"/>
        <end position="390"/>
    </location>
</feature>
<dbReference type="SUPFAM" id="SSF46689">
    <property type="entry name" value="Homeodomain-like"/>
    <property type="match status" value="1"/>
</dbReference>
<dbReference type="KEGG" id="cpy:Cphy_1915"/>
<keyword evidence="5" id="KW-0812">Transmembrane</keyword>
<evidence type="ECO:0000313" key="7">
    <source>
        <dbReference type="EMBL" id="ABX42284.1"/>
    </source>
</evidence>
<evidence type="ECO:0000256" key="5">
    <source>
        <dbReference type="SAM" id="Phobius"/>
    </source>
</evidence>
<keyword evidence="2" id="KW-0238">DNA-binding</keyword>
<accession>A9KHJ9</accession>
<dbReference type="eggNOG" id="COG2207">
    <property type="taxonomic scope" value="Bacteria"/>
</dbReference>
<organism evidence="7 8">
    <name type="scientific">Lachnoclostridium phytofermentans (strain ATCC 700394 / DSM 18823 / ISDg)</name>
    <name type="common">Clostridium phytofermentans</name>
    <dbReference type="NCBI Taxonomy" id="357809"/>
    <lineage>
        <taxon>Bacteria</taxon>
        <taxon>Bacillati</taxon>
        <taxon>Bacillota</taxon>
        <taxon>Clostridia</taxon>
        <taxon>Lachnospirales</taxon>
        <taxon>Lachnospiraceae</taxon>
    </lineage>
</organism>
<gene>
    <name evidence="7" type="ordered locus">Cphy_1915</name>
</gene>
<sequence>MKRIPIVIQLIFILLLLFLIPTVITGYYSNVQMMKYSEEEIAYSAMAQIDTSSSYSEAILMNIVKNILQMVGTNEFNGLKNITTYKALNSEYSKIKVATGIYDQMKEIQNNNKIVSSIYFCLDDADYVISTNRGVVKKQAYEDISWINEMDLKALGSAGLWYPRTYNTATVSELTNSKSTGEVRNVISYIYRLNKLTTSTKGTIVVNVDAQRLNEILLSSVNSDDAQGIIVMPDGTIISHKEKSKFLKKFEDMEFVKDSLASGITTGYQYQKDGDRAILLTFQKSSQFQWIYVNTYNMDTLMSKSDSVRNGYTIFISIIIALGTIVVIVLSREFSKPMRKLVQNVKQLNGMEQLGVKNELSFLSGAIEKIQEQESELHHLLKEKEEEARNLLLHNLLTGEVTNQKEIENVEKIFPYNHYMVAILSIDNTKRYLETTGKDKRSIQRFALQEKIKRVFSEGYHVESMRDGAGMMAIIINMKSYDYVKVSRELFNILTGIRQEAQRVFEYTVTVGVSTVHNGYELINECHVEALEAIKRRIIVGRNQIIFWNPQKKENNKYSYSYNSEKKILNFLSSGDADSARVELINLFDDIKQKEDISYENLLLILNQLAGATVKFMMEHNINSSKVFGNNTNLYQMIGGMDTLEDIEAYLGKVFVSITDYLKSFHEDTSEKSSELIIKYIRKHYKEEIVFEDLANQIGISYSYMRKVIREDTGNSLMDNVNLLRIDEAKRLLLHADLSLTQIATEVGYHNVQSLNRFFKKYEGVSPSDFKNNVK</sequence>
<dbReference type="Proteomes" id="UP000000370">
    <property type="component" value="Chromosome"/>
</dbReference>
<keyword evidence="5" id="KW-1133">Transmembrane helix</keyword>
<dbReference type="PROSITE" id="PS00041">
    <property type="entry name" value="HTH_ARAC_FAMILY_1"/>
    <property type="match status" value="1"/>
</dbReference>
<keyword evidence="1" id="KW-0805">Transcription regulation</keyword>
<evidence type="ECO:0000256" key="3">
    <source>
        <dbReference type="ARBA" id="ARBA00023163"/>
    </source>
</evidence>
<dbReference type="Gene3D" id="1.10.10.60">
    <property type="entry name" value="Homeodomain-like"/>
    <property type="match status" value="1"/>
</dbReference>
<name>A9KHJ9_LACP7</name>
<evidence type="ECO:0000256" key="1">
    <source>
        <dbReference type="ARBA" id="ARBA00023015"/>
    </source>
</evidence>
<proteinExistence type="predicted"/>
<dbReference type="GO" id="GO:0043565">
    <property type="term" value="F:sequence-specific DNA binding"/>
    <property type="evidence" value="ECO:0007669"/>
    <property type="project" value="InterPro"/>
</dbReference>
<keyword evidence="8" id="KW-1185">Reference proteome</keyword>
<dbReference type="HOGENOM" id="CLU_019175_1_1_9"/>
<keyword evidence="5" id="KW-0472">Membrane</keyword>
<keyword evidence="4" id="KW-0175">Coiled coil</keyword>
<evidence type="ECO:0000313" key="8">
    <source>
        <dbReference type="Proteomes" id="UP000000370"/>
    </source>
</evidence>
<dbReference type="PROSITE" id="PS01124">
    <property type="entry name" value="HTH_ARAC_FAMILY_2"/>
    <property type="match status" value="1"/>
</dbReference>
<dbReference type="PANTHER" id="PTHR43280">
    <property type="entry name" value="ARAC-FAMILY TRANSCRIPTIONAL REGULATOR"/>
    <property type="match status" value="1"/>
</dbReference>
<dbReference type="InterPro" id="IPR018060">
    <property type="entry name" value="HTH_AraC"/>
</dbReference>
<dbReference type="InterPro" id="IPR018062">
    <property type="entry name" value="HTH_AraC-typ_CS"/>
</dbReference>
<evidence type="ECO:0000256" key="2">
    <source>
        <dbReference type="ARBA" id="ARBA00023125"/>
    </source>
</evidence>
<dbReference type="EMBL" id="CP000885">
    <property type="protein sequence ID" value="ABX42284.1"/>
    <property type="molecule type" value="Genomic_DNA"/>
</dbReference>
<keyword evidence="3" id="KW-0804">Transcription</keyword>
<protein>
    <submittedName>
        <fullName evidence="7">Transcriptional regulator, AraC family</fullName>
    </submittedName>
</protein>
<dbReference type="GO" id="GO:0003700">
    <property type="term" value="F:DNA-binding transcription factor activity"/>
    <property type="evidence" value="ECO:0007669"/>
    <property type="project" value="InterPro"/>
</dbReference>